<proteinExistence type="predicted"/>
<dbReference type="OrthoDB" id="10459767at2759"/>
<feature type="transmembrane region" description="Helical" evidence="1">
    <location>
        <begin position="28"/>
        <end position="51"/>
    </location>
</feature>
<gene>
    <name evidence="2" type="ORF">FOZ60_016905</name>
</gene>
<evidence type="ECO:0000313" key="3">
    <source>
        <dbReference type="Proteomes" id="UP000541610"/>
    </source>
</evidence>
<keyword evidence="1" id="KW-0812">Transmembrane</keyword>
<evidence type="ECO:0000256" key="1">
    <source>
        <dbReference type="SAM" id="Phobius"/>
    </source>
</evidence>
<keyword evidence="1" id="KW-1133">Transmembrane helix</keyword>
<feature type="transmembrane region" description="Helical" evidence="1">
    <location>
        <begin position="493"/>
        <end position="516"/>
    </location>
</feature>
<dbReference type="Proteomes" id="UP000541610">
    <property type="component" value="Unassembled WGS sequence"/>
</dbReference>
<keyword evidence="1" id="KW-0472">Membrane</keyword>
<accession>A0A7J6N3L6</accession>
<protein>
    <submittedName>
        <fullName evidence="2">Uncharacterized protein</fullName>
    </submittedName>
</protein>
<feature type="transmembrane region" description="Helical" evidence="1">
    <location>
        <begin position="285"/>
        <end position="309"/>
    </location>
</feature>
<comment type="caution">
    <text evidence="2">The sequence shown here is derived from an EMBL/GenBank/DDBJ whole genome shotgun (WGS) entry which is preliminary data.</text>
</comment>
<sequence>MVDSYDDYVYKPSEDPSRKCLRRLTSTVYVALLLAIVGACLWSCYLTWSVINKSVYVALSPEELTRVAHSQGVNLFIPVNPLGIMEIVVICMAAVSCAAGFIGIVQHLSSTIRNTNPYKCILPGLYLLFLAFLVVAGVFVAGACFGISELSRLADEQIDHQLEKASVESKGIISTDVTTDINKFITPLMAFYDAYECRPSARVTCSSYTVGKISCSARANPTIISAANEVCSAPPRLDRDYTPSVDHCSDCFHQHGNTQAAQVLCLCSSLLKTWFDAVSPEARDVWIKAAFVNAVIAAVCALLLVVWIIRRLHLRKRKPWKYLVGGTFWGLLLLTFVGALLVGGTGIGMSVIGKLSMNELQRVVNKYPELALGLITLKLIRDYSITIPVGELEKAVEKYTDARCTAFPVGVTCSRPLISEIRCSGVDAGDFSDIITAVCSTVPSVEGFAPQRRHCAACLELVGVSAASNVLCSCTSQLRVWLQAISEEDQRQWMVIGVQNAIISGVALITLIWWTIWQIWHRRDHQEGGWHRKLSSTA</sequence>
<feature type="transmembrane region" description="Helical" evidence="1">
    <location>
        <begin position="82"/>
        <end position="105"/>
    </location>
</feature>
<reference evidence="2 3" key="1">
    <citation type="submission" date="2020-04" db="EMBL/GenBank/DDBJ databases">
        <title>Perkinsus olseni comparative genomics.</title>
        <authorList>
            <person name="Bogema D.R."/>
        </authorList>
    </citation>
    <scope>NUCLEOTIDE SEQUENCE [LARGE SCALE GENOMIC DNA]</scope>
    <source>
        <strain evidence="2">00978-12</strain>
    </source>
</reference>
<organism evidence="2 3">
    <name type="scientific">Perkinsus olseni</name>
    <name type="common">Perkinsus atlanticus</name>
    <dbReference type="NCBI Taxonomy" id="32597"/>
    <lineage>
        <taxon>Eukaryota</taxon>
        <taxon>Sar</taxon>
        <taxon>Alveolata</taxon>
        <taxon>Perkinsozoa</taxon>
        <taxon>Perkinsea</taxon>
        <taxon>Perkinsida</taxon>
        <taxon>Perkinsidae</taxon>
        <taxon>Perkinsus</taxon>
    </lineage>
</organism>
<name>A0A7J6N3L6_PEROL</name>
<evidence type="ECO:0000313" key="2">
    <source>
        <dbReference type="EMBL" id="KAF4678157.1"/>
    </source>
</evidence>
<feature type="transmembrane region" description="Helical" evidence="1">
    <location>
        <begin position="329"/>
        <end position="352"/>
    </location>
</feature>
<dbReference type="EMBL" id="JABANP010000926">
    <property type="protein sequence ID" value="KAF4678157.1"/>
    <property type="molecule type" value="Genomic_DNA"/>
</dbReference>
<dbReference type="AlphaFoldDB" id="A0A7J6N3L6"/>
<feature type="transmembrane region" description="Helical" evidence="1">
    <location>
        <begin position="125"/>
        <end position="148"/>
    </location>
</feature>